<dbReference type="InterPro" id="IPR050834">
    <property type="entry name" value="Glycosyltransf_2"/>
</dbReference>
<evidence type="ECO:0000313" key="2">
    <source>
        <dbReference type="EMBL" id="MBD8063396.1"/>
    </source>
</evidence>
<dbReference type="InterPro" id="IPR001173">
    <property type="entry name" value="Glyco_trans_2-like"/>
</dbReference>
<sequence>MDVSVIIPHYGDTSTLKRAIESALNQTLAPREIIVVDDASPTRDREALALLVEELPPSVRVLQLHKNSGPGGARNAGWDAAGGDVVAFLDSDDSWLPTKLEWQCRALEDQRLDLVGGPNVWVALGDTAASHGSRDAAVVTRRALVFKNRFATSSVMVRRGVGLRFNAERRYAEDYELWLRLHLSGKRLGRIPTPLSVSYKRPFGDSGLSANLLAMARNQLHVYYRARADRLLGFGEWLLASAWSVARSGRRFAKYLAFRAIENRRPR</sequence>
<dbReference type="SUPFAM" id="SSF53448">
    <property type="entry name" value="Nucleotide-diphospho-sugar transferases"/>
    <property type="match status" value="1"/>
</dbReference>
<dbReference type="RefSeq" id="WP_251840494.1">
    <property type="nucleotide sequence ID" value="NZ_JACSPO010000010.1"/>
</dbReference>
<evidence type="ECO:0000259" key="1">
    <source>
        <dbReference type="Pfam" id="PF00535"/>
    </source>
</evidence>
<accession>A0ABR8Z504</accession>
<dbReference type="Pfam" id="PF00535">
    <property type="entry name" value="Glycos_transf_2"/>
    <property type="match status" value="1"/>
</dbReference>
<protein>
    <submittedName>
        <fullName evidence="2">Glycosyltransferase family 2 protein</fullName>
    </submittedName>
</protein>
<dbReference type="PANTHER" id="PTHR43685">
    <property type="entry name" value="GLYCOSYLTRANSFERASE"/>
    <property type="match status" value="1"/>
</dbReference>
<gene>
    <name evidence="2" type="ORF">H9624_13810</name>
</gene>
<name>A0ABR8Z504_9MICO</name>
<dbReference type="Proteomes" id="UP000661894">
    <property type="component" value="Unassembled WGS sequence"/>
</dbReference>
<dbReference type="CDD" id="cd00761">
    <property type="entry name" value="Glyco_tranf_GTA_type"/>
    <property type="match status" value="1"/>
</dbReference>
<organism evidence="2 3">
    <name type="scientific">Oceanitalea stevensii</name>
    <dbReference type="NCBI Taxonomy" id="2763072"/>
    <lineage>
        <taxon>Bacteria</taxon>
        <taxon>Bacillati</taxon>
        <taxon>Actinomycetota</taxon>
        <taxon>Actinomycetes</taxon>
        <taxon>Micrococcales</taxon>
        <taxon>Bogoriellaceae</taxon>
        <taxon>Georgenia</taxon>
    </lineage>
</organism>
<keyword evidence="3" id="KW-1185">Reference proteome</keyword>
<dbReference type="EMBL" id="JACSPO010000010">
    <property type="protein sequence ID" value="MBD8063396.1"/>
    <property type="molecule type" value="Genomic_DNA"/>
</dbReference>
<reference evidence="2 3" key="1">
    <citation type="submission" date="2020-08" db="EMBL/GenBank/DDBJ databases">
        <title>A Genomic Blueprint of the Chicken Gut Microbiome.</title>
        <authorList>
            <person name="Gilroy R."/>
            <person name="Ravi A."/>
            <person name="Getino M."/>
            <person name="Pursley I."/>
            <person name="Horton D.L."/>
            <person name="Alikhan N.-F."/>
            <person name="Baker D."/>
            <person name="Gharbi K."/>
            <person name="Hall N."/>
            <person name="Watson M."/>
            <person name="Adriaenssens E.M."/>
            <person name="Foster-Nyarko E."/>
            <person name="Jarju S."/>
            <person name="Secka A."/>
            <person name="Antonio M."/>
            <person name="Oren A."/>
            <person name="Chaudhuri R."/>
            <person name="La Ragione R.M."/>
            <person name="Hildebrand F."/>
            <person name="Pallen M.J."/>
        </authorList>
    </citation>
    <scope>NUCLEOTIDE SEQUENCE [LARGE SCALE GENOMIC DNA]</scope>
    <source>
        <strain evidence="2 3">Sa1BUA1</strain>
    </source>
</reference>
<dbReference type="PANTHER" id="PTHR43685:SF11">
    <property type="entry name" value="GLYCOSYLTRANSFERASE TAGX-RELATED"/>
    <property type="match status" value="1"/>
</dbReference>
<dbReference type="Gene3D" id="3.90.550.10">
    <property type="entry name" value="Spore Coat Polysaccharide Biosynthesis Protein SpsA, Chain A"/>
    <property type="match status" value="1"/>
</dbReference>
<comment type="caution">
    <text evidence="2">The sequence shown here is derived from an EMBL/GenBank/DDBJ whole genome shotgun (WGS) entry which is preliminary data.</text>
</comment>
<feature type="domain" description="Glycosyltransferase 2-like" evidence="1">
    <location>
        <begin position="4"/>
        <end position="135"/>
    </location>
</feature>
<evidence type="ECO:0000313" key="3">
    <source>
        <dbReference type="Proteomes" id="UP000661894"/>
    </source>
</evidence>
<proteinExistence type="predicted"/>
<dbReference type="InterPro" id="IPR029044">
    <property type="entry name" value="Nucleotide-diphossugar_trans"/>
</dbReference>